<accession>A0ABN3LWM2</accession>
<dbReference type="SMART" id="SM00458">
    <property type="entry name" value="RICIN"/>
    <property type="match status" value="1"/>
</dbReference>
<feature type="domain" description="Ricin B lectin" evidence="2">
    <location>
        <begin position="32"/>
        <end position="165"/>
    </location>
</feature>
<gene>
    <name evidence="3" type="ORF">GCM10010422_43050</name>
</gene>
<dbReference type="CDD" id="cd00161">
    <property type="entry name" value="beta-trefoil_Ricin-like"/>
    <property type="match status" value="1"/>
</dbReference>
<evidence type="ECO:0000256" key="1">
    <source>
        <dbReference type="SAM" id="SignalP"/>
    </source>
</evidence>
<dbReference type="InterPro" id="IPR000772">
    <property type="entry name" value="Ricin_B_lectin"/>
</dbReference>
<feature type="signal peptide" evidence="1">
    <location>
        <begin position="1"/>
        <end position="30"/>
    </location>
</feature>
<dbReference type="Gene3D" id="2.80.10.50">
    <property type="match status" value="1"/>
</dbReference>
<dbReference type="InterPro" id="IPR035992">
    <property type="entry name" value="Ricin_B-like_lectins"/>
</dbReference>
<proteinExistence type="predicted"/>
<evidence type="ECO:0000313" key="4">
    <source>
        <dbReference type="Proteomes" id="UP001501721"/>
    </source>
</evidence>
<keyword evidence="4" id="KW-1185">Reference proteome</keyword>
<dbReference type="SUPFAM" id="SSF50370">
    <property type="entry name" value="Ricin B-like lectins"/>
    <property type="match status" value="1"/>
</dbReference>
<sequence length="165" mass="17551">MNKFVRASIAAGVMSAALVTSVGLAPTASADGGHSLKSGYGWCLGSLVGGDRTVGYLWSCNGNRDQIWSFNYIGKDARGSYYQIINRNGQCLGSYGGSKAQGADISVWDCNGNPDQKWYWKSGNGAQIVNRNSNMCLAGSGGFGKATTAIQWGCNGNKDQKWSWV</sequence>
<dbReference type="PROSITE" id="PS50231">
    <property type="entry name" value="RICIN_B_LECTIN"/>
    <property type="match status" value="1"/>
</dbReference>
<evidence type="ECO:0000259" key="2">
    <source>
        <dbReference type="SMART" id="SM00458"/>
    </source>
</evidence>
<comment type="caution">
    <text evidence="3">The sequence shown here is derived from an EMBL/GenBank/DDBJ whole genome shotgun (WGS) entry which is preliminary data.</text>
</comment>
<feature type="chain" id="PRO_5047083693" description="Ricin B lectin domain-containing protein" evidence="1">
    <location>
        <begin position="31"/>
        <end position="165"/>
    </location>
</feature>
<evidence type="ECO:0000313" key="3">
    <source>
        <dbReference type="EMBL" id="GAA2491641.1"/>
    </source>
</evidence>
<keyword evidence="1" id="KW-0732">Signal</keyword>
<dbReference type="Pfam" id="PF00652">
    <property type="entry name" value="Ricin_B_lectin"/>
    <property type="match status" value="1"/>
</dbReference>
<dbReference type="Proteomes" id="UP001501721">
    <property type="component" value="Unassembled WGS sequence"/>
</dbReference>
<organism evidence="3 4">
    <name type="scientific">Streptomyces graminearus</name>
    <dbReference type="NCBI Taxonomy" id="284030"/>
    <lineage>
        <taxon>Bacteria</taxon>
        <taxon>Bacillati</taxon>
        <taxon>Actinomycetota</taxon>
        <taxon>Actinomycetes</taxon>
        <taxon>Kitasatosporales</taxon>
        <taxon>Streptomycetaceae</taxon>
        <taxon>Streptomyces</taxon>
    </lineage>
</organism>
<name>A0ABN3LWM2_9ACTN</name>
<dbReference type="EMBL" id="BAAATL010000020">
    <property type="protein sequence ID" value="GAA2491641.1"/>
    <property type="molecule type" value="Genomic_DNA"/>
</dbReference>
<protein>
    <recommendedName>
        <fullName evidence="2">Ricin B lectin domain-containing protein</fullName>
    </recommendedName>
</protein>
<reference evidence="3 4" key="1">
    <citation type="journal article" date="2019" name="Int. J. Syst. Evol. Microbiol.">
        <title>The Global Catalogue of Microorganisms (GCM) 10K type strain sequencing project: providing services to taxonomists for standard genome sequencing and annotation.</title>
        <authorList>
            <consortium name="The Broad Institute Genomics Platform"/>
            <consortium name="The Broad Institute Genome Sequencing Center for Infectious Disease"/>
            <person name="Wu L."/>
            <person name="Ma J."/>
        </authorList>
    </citation>
    <scope>NUCLEOTIDE SEQUENCE [LARGE SCALE GENOMIC DNA]</scope>
    <source>
        <strain evidence="3 4">JCM 6923</strain>
    </source>
</reference>